<dbReference type="EMBL" id="GBXM01101603">
    <property type="protein sequence ID" value="JAH06974.1"/>
    <property type="molecule type" value="Transcribed_RNA"/>
</dbReference>
<reference evidence="1" key="1">
    <citation type="submission" date="2014-11" db="EMBL/GenBank/DDBJ databases">
        <authorList>
            <person name="Amaro Gonzalez C."/>
        </authorList>
    </citation>
    <scope>NUCLEOTIDE SEQUENCE</scope>
</reference>
<protein>
    <submittedName>
        <fullName evidence="1">Uncharacterized protein</fullName>
    </submittedName>
</protein>
<reference evidence="1" key="2">
    <citation type="journal article" date="2015" name="Fish Shellfish Immunol.">
        <title>Early steps in the European eel (Anguilla anguilla)-Vibrio vulnificus interaction in the gills: Role of the RtxA13 toxin.</title>
        <authorList>
            <person name="Callol A."/>
            <person name="Pajuelo D."/>
            <person name="Ebbesson L."/>
            <person name="Teles M."/>
            <person name="MacKenzie S."/>
            <person name="Amaro C."/>
        </authorList>
    </citation>
    <scope>NUCLEOTIDE SEQUENCE</scope>
</reference>
<sequence>MVAYCGYSLPLIVIFLYSLSRPLLLACRPSFAVSGNYH</sequence>
<dbReference type="AlphaFoldDB" id="A0A0E9PR40"/>
<name>A0A0E9PR40_ANGAN</name>
<evidence type="ECO:0000313" key="1">
    <source>
        <dbReference type="EMBL" id="JAH06974.1"/>
    </source>
</evidence>
<proteinExistence type="predicted"/>
<accession>A0A0E9PR40</accession>
<organism evidence="1">
    <name type="scientific">Anguilla anguilla</name>
    <name type="common">European freshwater eel</name>
    <name type="synonym">Muraena anguilla</name>
    <dbReference type="NCBI Taxonomy" id="7936"/>
    <lineage>
        <taxon>Eukaryota</taxon>
        <taxon>Metazoa</taxon>
        <taxon>Chordata</taxon>
        <taxon>Craniata</taxon>
        <taxon>Vertebrata</taxon>
        <taxon>Euteleostomi</taxon>
        <taxon>Actinopterygii</taxon>
        <taxon>Neopterygii</taxon>
        <taxon>Teleostei</taxon>
        <taxon>Anguilliformes</taxon>
        <taxon>Anguillidae</taxon>
        <taxon>Anguilla</taxon>
    </lineage>
</organism>